<dbReference type="eggNOG" id="COG4771">
    <property type="taxonomic scope" value="Bacteria"/>
</dbReference>
<dbReference type="InterPro" id="IPR011662">
    <property type="entry name" value="Secretin/TonB_short_N"/>
</dbReference>
<dbReference type="STRING" id="190650.CC_1131"/>
<evidence type="ECO:0000256" key="8">
    <source>
        <dbReference type="ARBA" id="ARBA00023136"/>
    </source>
</evidence>
<comment type="subcellular location">
    <subcellularLocation>
        <location evidence="1 10">Cell outer membrane</location>
        <topology evidence="1 10">Multi-pass membrane protein</topology>
    </subcellularLocation>
</comment>
<dbReference type="Pfam" id="PF07715">
    <property type="entry name" value="Plug"/>
    <property type="match status" value="1"/>
</dbReference>
<dbReference type="BioCyc" id="CAULO:CC1131-MONOMER"/>
<dbReference type="CDD" id="cd01347">
    <property type="entry name" value="ligand_gated_channel"/>
    <property type="match status" value="1"/>
</dbReference>
<dbReference type="InterPro" id="IPR010104">
    <property type="entry name" value="TonB_rcpt_bac"/>
</dbReference>
<keyword evidence="4" id="KW-0410">Iron transport</keyword>
<dbReference type="PROSITE" id="PS52016">
    <property type="entry name" value="TONB_DEPENDENT_REC_3"/>
    <property type="match status" value="1"/>
</dbReference>
<dbReference type="EMBL" id="AE005673">
    <property type="protein sequence ID" value="AAK23115.1"/>
    <property type="molecule type" value="Genomic_DNA"/>
</dbReference>
<dbReference type="PIR" id="G87389">
    <property type="entry name" value="G87389"/>
</dbReference>
<keyword evidence="12" id="KW-0732">Signal</keyword>
<dbReference type="Gene3D" id="2.40.170.20">
    <property type="entry name" value="TonB-dependent receptor, beta-barrel domain"/>
    <property type="match status" value="1"/>
</dbReference>
<dbReference type="GO" id="GO:0009279">
    <property type="term" value="C:cell outer membrane"/>
    <property type="evidence" value="ECO:0007669"/>
    <property type="project" value="UniProtKB-SubCell"/>
</dbReference>
<dbReference type="AlphaFoldDB" id="Q9A963"/>
<dbReference type="eggNOG" id="COG1629">
    <property type="taxonomic scope" value="Bacteria"/>
</dbReference>
<dbReference type="Pfam" id="PF07660">
    <property type="entry name" value="STN"/>
    <property type="match status" value="1"/>
</dbReference>
<feature type="domain" description="Secretin/TonB short N-terminal" evidence="13">
    <location>
        <begin position="64"/>
        <end position="114"/>
    </location>
</feature>
<dbReference type="SUPFAM" id="SSF56935">
    <property type="entry name" value="Porins"/>
    <property type="match status" value="1"/>
</dbReference>
<evidence type="ECO:0000256" key="9">
    <source>
        <dbReference type="ARBA" id="ARBA00023237"/>
    </source>
</evidence>
<dbReference type="EnsemblBacteria" id="AAK23115">
    <property type="protein sequence ID" value="AAK23115"/>
    <property type="gene ID" value="CC_1131"/>
</dbReference>
<accession>Q9A963</accession>
<evidence type="ECO:0000256" key="12">
    <source>
        <dbReference type="SAM" id="SignalP"/>
    </source>
</evidence>
<dbReference type="PATRIC" id="fig|190650.5.peg.1154"/>
<evidence type="ECO:0000256" key="1">
    <source>
        <dbReference type="ARBA" id="ARBA00004571"/>
    </source>
</evidence>
<comment type="similarity">
    <text evidence="10 11">Belongs to the TonB-dependent receptor family.</text>
</comment>
<keyword evidence="15" id="KW-1185">Reference proteome</keyword>
<organism evidence="14 15">
    <name type="scientific">Caulobacter vibrioides (strain ATCC 19089 / CIP 103742 / CB 15)</name>
    <name type="common">Caulobacter crescentus</name>
    <dbReference type="NCBI Taxonomy" id="190650"/>
    <lineage>
        <taxon>Bacteria</taxon>
        <taxon>Pseudomonadati</taxon>
        <taxon>Pseudomonadota</taxon>
        <taxon>Alphaproteobacteria</taxon>
        <taxon>Caulobacterales</taxon>
        <taxon>Caulobacteraceae</taxon>
        <taxon>Caulobacter</taxon>
    </lineage>
</organism>
<evidence type="ECO:0000256" key="7">
    <source>
        <dbReference type="ARBA" id="ARBA00023077"/>
    </source>
</evidence>
<dbReference type="InterPro" id="IPR039426">
    <property type="entry name" value="TonB-dep_rcpt-like"/>
</dbReference>
<evidence type="ECO:0000256" key="10">
    <source>
        <dbReference type="PROSITE-ProRule" id="PRU01360"/>
    </source>
</evidence>
<dbReference type="Pfam" id="PF00593">
    <property type="entry name" value="TonB_dep_Rec_b-barrel"/>
    <property type="match status" value="1"/>
</dbReference>
<name>Q9A963_CAUVC</name>
<feature type="chain" id="PRO_5004323881" evidence="12">
    <location>
        <begin position="37"/>
        <end position="976"/>
    </location>
</feature>
<keyword evidence="4" id="KW-0406">Ion transport</keyword>
<sequence length="976" mass="104815">MTPRDIGDDDMTAKTWTWLGSASALAMMLAGAPALAAPAAKPTLAIPAGDLATALPYFSRATGLQVLADPALLKGKRTEGVRGQFEAERGLTELLRGTGLNFVRNGGAAILRPMAQRVSTAPAPVAAQAAPVAPTAAQAEEPAMLEALVVTGGFANSLARALADKRKAANVVDAISAEDIGKFPSNNIAEALQRVPGVAITRDRGEGLFVRVRGLGPNFQIVTLNGRSAAVNENMRDSGQSGRQFRFDTLPSELVAGVEVGKSPLASLDEGALGGVVDVKTFRPLDLGRSTLALSATASRPQLAGKTDPRLSGLASWTNAEGTFGVLAALVFDQRTLRQDRITGVGWSYADPASTLGKTMIAQGISLYPTAIRPTLEREDRERKGVVLSAQYRPSDETEITVDASYTKLDDHYDELTYSVDQNVATLAAGSAVIKDGVLVGGTVNSTTQIGREVSDLAHDNLMVAGRIRQKLEDWTLTADLAYARAFSETSNPITRTRLLGPIGQTTFSMTKVDDDAVPSVRLATADLGNPSLLPFRRIEWRENNATDDETALQFDAERPLSWGLLSRVQFGVKYRERSRDYNRADINYTTNLAGKFFGAEYFDAFPVSSFLGKVDGTLPTNWAMPDPAAFWGLADKTQRGTARADKRNSYQVSEDIAAGYILGDVESKVFNAPLRGQLGVRVARTEQISAGHADNGSAAIPVRYKETYTDVLPTANFALELTDTLQARFAAAKVITRPSLADLAPRLTLNSSGTVLTAVGGNPLLKPFEAWQYDATLEWYFAPGSALIAGAFYKDITTFVYSQKTNIVVDGQTYLLTSPTNGGSAKIKGIELAYQHLFKRLPAPFDGLGFLANYTYTDTEATYSPTLKDEMVNVAKNSFNLTAFYEKDRFAARASYSWVDDVLQDVGGAGLSALNDSAFGSLDASVSYKITPSITAAVEAQNLTNASQWQFVKGGWFGGYTHYGRTLSFGLRAKF</sequence>
<dbReference type="Gene3D" id="3.55.50.30">
    <property type="match status" value="1"/>
</dbReference>
<dbReference type="NCBIfam" id="TIGR01782">
    <property type="entry name" value="TonB-Xanth-Caul"/>
    <property type="match status" value="1"/>
</dbReference>
<reference evidence="14 15" key="1">
    <citation type="journal article" date="2001" name="Proc. Natl. Acad. Sci. U.S.A.">
        <title>Complete genome sequence of Caulobacter crescentus.</title>
        <authorList>
            <person name="Nierman W.C."/>
            <person name="Feldblyum T.V."/>
            <person name="Laub M.T."/>
            <person name="Paulsen I.T."/>
            <person name="Nelson K.E."/>
            <person name="Eisen J.A."/>
            <person name="Heidelberg J.F."/>
            <person name="Alley M.R."/>
            <person name="Ohta N."/>
            <person name="Maddock J.R."/>
            <person name="Potocka I."/>
            <person name="Nelson W.C."/>
            <person name="Newton A."/>
            <person name="Stephens C."/>
            <person name="Phadke N.D."/>
            <person name="Ely B."/>
            <person name="DeBoy R.T."/>
            <person name="Dodson R.J."/>
            <person name="Durkin A.S."/>
            <person name="Gwinn M.L."/>
            <person name="Haft D.H."/>
            <person name="Kolonay J.F."/>
            <person name="Smit J."/>
            <person name="Craven M.B."/>
            <person name="Khouri H."/>
            <person name="Shetty J."/>
            <person name="Berry K."/>
            <person name="Utterback T."/>
            <person name="Tran K."/>
            <person name="Wolf A."/>
            <person name="Vamathevan J."/>
            <person name="Ermolaeva M."/>
            <person name="White O."/>
            <person name="Salzberg S.L."/>
            <person name="Venter J.C."/>
            <person name="Shapiro L."/>
            <person name="Fraser C.M."/>
        </authorList>
    </citation>
    <scope>NUCLEOTIDE SEQUENCE [LARGE SCALE GENOMIC DNA]</scope>
    <source>
        <strain evidence="15">ATCC 19089 / CB15</strain>
    </source>
</reference>
<keyword evidence="3 10" id="KW-1134">Transmembrane beta strand</keyword>
<keyword evidence="2 10" id="KW-0813">Transport</keyword>
<feature type="signal peptide" evidence="12">
    <location>
        <begin position="1"/>
        <end position="36"/>
    </location>
</feature>
<keyword evidence="9 10" id="KW-0998">Cell outer membrane</keyword>
<evidence type="ECO:0000256" key="3">
    <source>
        <dbReference type="ARBA" id="ARBA00022452"/>
    </source>
</evidence>
<dbReference type="InterPro" id="IPR012910">
    <property type="entry name" value="Plug_dom"/>
</dbReference>
<dbReference type="InterPro" id="IPR036942">
    <property type="entry name" value="Beta-barrel_TonB_sf"/>
</dbReference>
<dbReference type="PANTHER" id="PTHR40980:SF3">
    <property type="entry name" value="TONB-DEPENDENT RECEPTOR-LIKE BETA-BARREL DOMAIN-CONTAINING PROTEIN"/>
    <property type="match status" value="1"/>
</dbReference>
<gene>
    <name evidence="14" type="ordered locus">CC_1131</name>
</gene>
<evidence type="ECO:0000313" key="14">
    <source>
        <dbReference type="EMBL" id="AAK23115.1"/>
    </source>
</evidence>
<evidence type="ECO:0000256" key="2">
    <source>
        <dbReference type="ARBA" id="ARBA00022448"/>
    </source>
</evidence>
<dbReference type="KEGG" id="ccr:CC_1131"/>
<evidence type="ECO:0000256" key="5">
    <source>
        <dbReference type="ARBA" id="ARBA00022692"/>
    </source>
</evidence>
<evidence type="ECO:0000313" key="15">
    <source>
        <dbReference type="Proteomes" id="UP000001816"/>
    </source>
</evidence>
<protein>
    <submittedName>
        <fullName evidence="14">TonB-dependent receptor</fullName>
    </submittedName>
</protein>
<evidence type="ECO:0000256" key="4">
    <source>
        <dbReference type="ARBA" id="ARBA00022496"/>
    </source>
</evidence>
<dbReference type="PANTHER" id="PTHR40980">
    <property type="entry name" value="PLUG DOMAIN-CONTAINING PROTEIN"/>
    <property type="match status" value="1"/>
</dbReference>
<evidence type="ECO:0000259" key="13">
    <source>
        <dbReference type="SMART" id="SM00965"/>
    </source>
</evidence>
<evidence type="ECO:0000256" key="11">
    <source>
        <dbReference type="RuleBase" id="RU003357"/>
    </source>
</evidence>
<keyword evidence="5 10" id="KW-0812">Transmembrane</keyword>
<dbReference type="InterPro" id="IPR000531">
    <property type="entry name" value="Beta-barrel_TonB"/>
</dbReference>
<dbReference type="Proteomes" id="UP000001816">
    <property type="component" value="Chromosome"/>
</dbReference>
<keyword evidence="8 10" id="KW-0472">Membrane</keyword>
<keyword evidence="6" id="KW-0408">Iron</keyword>
<dbReference type="InterPro" id="IPR037066">
    <property type="entry name" value="Plug_dom_sf"/>
</dbReference>
<proteinExistence type="inferred from homology"/>
<dbReference type="HOGENOM" id="CLU_006935_2_0_5"/>
<dbReference type="GO" id="GO:0006826">
    <property type="term" value="P:iron ion transport"/>
    <property type="evidence" value="ECO:0007669"/>
    <property type="project" value="UniProtKB-KW"/>
</dbReference>
<keyword evidence="7 11" id="KW-0798">TonB box</keyword>
<dbReference type="SMART" id="SM00965">
    <property type="entry name" value="STN"/>
    <property type="match status" value="1"/>
</dbReference>
<evidence type="ECO:0000256" key="6">
    <source>
        <dbReference type="ARBA" id="ARBA00023004"/>
    </source>
</evidence>
<keyword evidence="14" id="KW-0675">Receptor</keyword>
<dbReference type="Gene3D" id="2.170.130.10">
    <property type="entry name" value="TonB-dependent receptor, plug domain"/>
    <property type="match status" value="1"/>
</dbReference>